<accession>F0SM58</accession>
<dbReference type="HOGENOM" id="CLU_1089296_0_0_0"/>
<dbReference type="KEGG" id="pbs:Plabr_3416"/>
<gene>
    <name evidence="3" type="ordered locus">Plabr_3416</name>
</gene>
<evidence type="ECO:0000256" key="2">
    <source>
        <dbReference type="SAM" id="Phobius"/>
    </source>
</evidence>
<keyword evidence="2" id="KW-0812">Transmembrane</keyword>
<keyword evidence="4" id="KW-1185">Reference proteome</keyword>
<feature type="region of interest" description="Disordered" evidence="1">
    <location>
        <begin position="223"/>
        <end position="271"/>
    </location>
</feature>
<keyword evidence="2" id="KW-1133">Transmembrane helix</keyword>
<evidence type="ECO:0000256" key="1">
    <source>
        <dbReference type="SAM" id="MobiDB-lite"/>
    </source>
</evidence>
<feature type="transmembrane region" description="Helical" evidence="2">
    <location>
        <begin position="165"/>
        <end position="191"/>
    </location>
</feature>
<name>F0SM58_RUBBR</name>
<evidence type="ECO:0000313" key="4">
    <source>
        <dbReference type="Proteomes" id="UP000006860"/>
    </source>
</evidence>
<dbReference type="AlphaFoldDB" id="F0SM58"/>
<dbReference type="RefSeq" id="WP_013629732.1">
    <property type="nucleotide sequence ID" value="NC_015174.1"/>
</dbReference>
<feature type="compositionally biased region" description="Basic and acidic residues" evidence="1">
    <location>
        <begin position="223"/>
        <end position="233"/>
    </location>
</feature>
<reference evidence="4" key="1">
    <citation type="submission" date="2011-02" db="EMBL/GenBank/DDBJ databases">
        <title>The complete genome of Planctomyces brasiliensis DSM 5305.</title>
        <authorList>
            <person name="Lucas S."/>
            <person name="Copeland A."/>
            <person name="Lapidus A."/>
            <person name="Bruce D."/>
            <person name="Goodwin L."/>
            <person name="Pitluck S."/>
            <person name="Kyrpides N."/>
            <person name="Mavromatis K."/>
            <person name="Pagani I."/>
            <person name="Ivanova N."/>
            <person name="Ovchinnikova G."/>
            <person name="Lu M."/>
            <person name="Detter J.C."/>
            <person name="Han C."/>
            <person name="Land M."/>
            <person name="Hauser L."/>
            <person name="Markowitz V."/>
            <person name="Cheng J.-F."/>
            <person name="Hugenholtz P."/>
            <person name="Woyke T."/>
            <person name="Wu D."/>
            <person name="Tindall B."/>
            <person name="Pomrenke H.G."/>
            <person name="Brambilla E."/>
            <person name="Klenk H.-P."/>
            <person name="Eisen J.A."/>
        </authorList>
    </citation>
    <scope>NUCLEOTIDE SEQUENCE [LARGE SCALE GENOMIC DNA]</scope>
    <source>
        <strain evidence="4">ATCC 49424 / DSM 5305 / JCM 21570 / NBRC 103401 / IFAM 1448</strain>
    </source>
</reference>
<dbReference type="EMBL" id="CP002546">
    <property type="protein sequence ID" value="ADY61013.1"/>
    <property type="molecule type" value="Genomic_DNA"/>
</dbReference>
<keyword evidence="2" id="KW-0472">Membrane</keyword>
<feature type="compositionally biased region" description="Low complexity" evidence="1">
    <location>
        <begin position="234"/>
        <end position="247"/>
    </location>
</feature>
<organism evidence="3 4">
    <name type="scientific">Rubinisphaera brasiliensis (strain ATCC 49424 / DSM 5305 / JCM 21570 / IAM 15109 / NBRC 103401 / IFAM 1448)</name>
    <name type="common">Planctomyces brasiliensis</name>
    <dbReference type="NCBI Taxonomy" id="756272"/>
    <lineage>
        <taxon>Bacteria</taxon>
        <taxon>Pseudomonadati</taxon>
        <taxon>Planctomycetota</taxon>
        <taxon>Planctomycetia</taxon>
        <taxon>Planctomycetales</taxon>
        <taxon>Planctomycetaceae</taxon>
        <taxon>Rubinisphaera</taxon>
    </lineage>
</organism>
<protein>
    <submittedName>
        <fullName evidence="3">Uncharacterized protein</fullName>
    </submittedName>
</protein>
<dbReference type="STRING" id="756272.Plabr_3416"/>
<proteinExistence type="predicted"/>
<dbReference type="OrthoDB" id="212175at2"/>
<sequence>MGGLLKFVFNFKLIKPILAPITRPLFRLLLGLIAIPIFRFICRRLLKIQELDEELEKDLEQWFKASLVLLAATKNMEMALFGEFLGPDAIGQGGMNDPIITGLRIMMAIGVIEMMPDQELFSIIHPGPPKLKYDRQLGLWQCVKQQWFPFVKGLVCQHLNRSSPVFAILCAIFDGPAGWICFFVAITQYLIIGLVTSKDRAMDALSRFDEQVAIRRQQLRDEFHLQEPPERQASKPASQPNNSPSSAEISTASKAEAIPSRMPDGLSTGQH</sequence>
<evidence type="ECO:0000313" key="3">
    <source>
        <dbReference type="EMBL" id="ADY61013.1"/>
    </source>
</evidence>
<dbReference type="Proteomes" id="UP000006860">
    <property type="component" value="Chromosome"/>
</dbReference>